<dbReference type="AlphaFoldDB" id="W7QXX9"/>
<keyword evidence="3" id="KW-1185">Reference proteome</keyword>
<sequence>MTILPFYRLIPAIGLGVLISACSSDKRVDIESPEPDPTITVSLNGTAAVGQAIVNATITATCQNGSGFTVSPVVTDDKGKWSGEVDSQQLPCLLELAGGEPDIQLSSMAFSAGTVNITPLTHLSLIKASADANLAWKDNVAMWPNKNQIEAAASSVLDVFESKNYIDEELVGSPFSTEFEADGTGWDRLLDNILTLVSDSTNQIDDYQSLGQILINDDLERLPVYTSTTPTEPTEPTPNEELLNQLNGIAFTLDGHTWIINQPFIPSSNYQSTNRHIRANNFIGDVILDESSFKGDELAWAQVTLAHGLWGKQNCSADTGLTLLTVNNDGEVPVQKIWSATECELQVDYHIGNGASEGRIVSAKLVNDKDQTEAVLTDGQFRIFVHPGKTGEVPTSLADDVWMSVAIDKGTAELKSGYFLMSDKYSTKLTEDGSHPDHQISISLDSSSALESREPGSYTCGVDPISSVNMTLKMGFNNAYVFSTKNGGDSEGKCSFNIDSSSGRKFEGSYTATLIAQAANNDIDMDATERTITISGRIRNFITQAFVANNNGNEGDLATDVAGLSMKIEEGNTHFIQGQSFLLVDDLSETSGHIVHYEWKKTDEHIAPLRMTFSGLPLSVGSYVCNEIVGDQQLSMSLGTNVNIPYSTSFTQGGVQQLNDGASCSVDVTNIGTGSIEGTYTATLVARNVAPMLPEQDATISISGKFRHFYTEDQEPTEPDPIDPAPTDPSDPTPKDPEPGSLQEPIGKAVFGDNASPTSEEFIALVSNTWPVAIYQVPDSNPEWYGKGSLTISGTSNSWNMELRGADNSVISSLNSSNAFTNALTPFYKQDLGVLVVYQPGQIFINKGTDITQYMTSFFYQNSGLIEGSAGGNAEVKFRNSVEAYGTGVPDIFNTLAGTWTANVNVYCDGPFGAPTAVTNTATITNGGVITLDGKTQLCGNTLPQTFAWEGLNDFLIIDPEENDGSYIMQIDAQNLTKVGNGKIQIRFNPDMTVKSISGFLPELFELKGAVKQSI</sequence>
<dbReference type="STRING" id="1328313.DS2_09397"/>
<feature type="region of interest" description="Disordered" evidence="1">
    <location>
        <begin position="712"/>
        <end position="753"/>
    </location>
</feature>
<gene>
    <name evidence="2" type="ORF">DS2_09397</name>
</gene>
<protein>
    <submittedName>
        <fullName evidence="2">Uncharacterized protein</fullName>
    </submittedName>
</protein>
<accession>W7QXX9</accession>
<dbReference type="eggNOG" id="ENOG50336GD">
    <property type="taxonomic scope" value="Bacteria"/>
</dbReference>
<comment type="caution">
    <text evidence="2">The sequence shown here is derived from an EMBL/GenBank/DDBJ whole genome shotgun (WGS) entry which is preliminary data.</text>
</comment>
<feature type="compositionally biased region" description="Pro residues" evidence="1">
    <location>
        <begin position="722"/>
        <end position="732"/>
    </location>
</feature>
<dbReference type="RefSeq" id="WP_051479766.1">
    <property type="nucleotide sequence ID" value="NZ_ARZY01000015.1"/>
</dbReference>
<evidence type="ECO:0000313" key="2">
    <source>
        <dbReference type="EMBL" id="EWH10150.1"/>
    </source>
</evidence>
<evidence type="ECO:0000256" key="1">
    <source>
        <dbReference type="SAM" id="MobiDB-lite"/>
    </source>
</evidence>
<name>W7QXX9_9ALTE</name>
<reference evidence="2 3" key="1">
    <citation type="journal article" date="2014" name="Genome Announc.">
        <title>Draft Genome Sequence of the Agar-Degrading Bacterium Catenovulum sp. Strain DS-2, Isolated from Intestines of Haliotis diversicolor.</title>
        <authorList>
            <person name="Shan D."/>
            <person name="Li X."/>
            <person name="Gu Z."/>
            <person name="Wei G."/>
            <person name="Gao Z."/>
            <person name="Shao Z."/>
        </authorList>
    </citation>
    <scope>NUCLEOTIDE SEQUENCE [LARGE SCALE GENOMIC DNA]</scope>
    <source>
        <strain evidence="2 3">DS-2</strain>
    </source>
</reference>
<dbReference type="OrthoDB" id="6072695at2"/>
<evidence type="ECO:0000313" key="3">
    <source>
        <dbReference type="Proteomes" id="UP000019276"/>
    </source>
</evidence>
<dbReference type="Proteomes" id="UP000019276">
    <property type="component" value="Unassembled WGS sequence"/>
</dbReference>
<dbReference type="EMBL" id="ARZY01000015">
    <property type="protein sequence ID" value="EWH10150.1"/>
    <property type="molecule type" value="Genomic_DNA"/>
</dbReference>
<proteinExistence type="predicted"/>
<feature type="compositionally biased region" description="Acidic residues" evidence="1">
    <location>
        <begin position="712"/>
        <end position="721"/>
    </location>
</feature>
<organism evidence="2 3">
    <name type="scientific">Catenovulum agarivorans DS-2</name>
    <dbReference type="NCBI Taxonomy" id="1328313"/>
    <lineage>
        <taxon>Bacteria</taxon>
        <taxon>Pseudomonadati</taxon>
        <taxon>Pseudomonadota</taxon>
        <taxon>Gammaproteobacteria</taxon>
        <taxon>Alteromonadales</taxon>
        <taxon>Alteromonadaceae</taxon>
        <taxon>Catenovulum</taxon>
    </lineage>
</organism>